<keyword evidence="4 9" id="KW-0378">Hydrolase</keyword>
<dbReference type="InterPro" id="IPR013320">
    <property type="entry name" value="ConA-like_dom_sf"/>
</dbReference>
<evidence type="ECO:0000256" key="4">
    <source>
        <dbReference type="ARBA" id="ARBA00022801"/>
    </source>
</evidence>
<dbReference type="PANTHER" id="PTHR33753">
    <property type="entry name" value="1,4-BETA-D-GLUCAN CELLOBIOHYDROLASE B"/>
    <property type="match status" value="1"/>
</dbReference>
<dbReference type="InterPro" id="IPR001722">
    <property type="entry name" value="Glyco_hydro_7"/>
</dbReference>
<dbReference type="PRINTS" id="PR00734">
    <property type="entry name" value="GLHYDRLASE7"/>
</dbReference>
<feature type="non-terminal residue" evidence="10">
    <location>
        <position position="1"/>
    </location>
</feature>
<keyword evidence="5 9" id="KW-0136">Cellulose degradation</keyword>
<dbReference type="AlphaFoldDB" id="G1A3M0"/>
<dbReference type="EMBL" id="JF350422">
    <property type="protein sequence ID" value="AEM31062.1"/>
    <property type="molecule type" value="Genomic_DNA"/>
</dbReference>
<organism evidence="10">
    <name type="scientific">uncultured fungus</name>
    <dbReference type="NCBI Taxonomy" id="175245"/>
    <lineage>
        <taxon>Eukaryota</taxon>
        <taxon>Fungi</taxon>
        <taxon>environmental samples</taxon>
    </lineage>
</organism>
<evidence type="ECO:0000256" key="9">
    <source>
        <dbReference type="RuleBase" id="RU361164"/>
    </source>
</evidence>
<protein>
    <recommendedName>
        <fullName evidence="9">Glucanase</fullName>
        <ecNumber evidence="9">3.2.1.-</ecNumber>
    </recommendedName>
</protein>
<evidence type="ECO:0000256" key="3">
    <source>
        <dbReference type="ARBA" id="ARBA00022729"/>
    </source>
</evidence>
<feature type="non-terminal residue" evidence="10">
    <location>
        <position position="336"/>
    </location>
</feature>
<keyword evidence="8 9" id="KW-0624">Polysaccharide degradation</keyword>
<dbReference type="Pfam" id="PF00840">
    <property type="entry name" value="Glyco_hydro_7"/>
    <property type="match status" value="1"/>
</dbReference>
<comment type="catalytic activity">
    <reaction evidence="1">
        <text>Hydrolysis of (1-&gt;4)-beta-D-glucosidic linkages in cellulose and cellotetraose, releasing cellobiose from the non-reducing ends of the chains.</text>
        <dbReference type="EC" id="3.2.1.91"/>
    </reaction>
</comment>
<keyword evidence="3" id="KW-0732">Signal</keyword>
<evidence type="ECO:0000256" key="5">
    <source>
        <dbReference type="ARBA" id="ARBA00023001"/>
    </source>
</evidence>
<accession>G1A3M0</accession>
<keyword evidence="7 9" id="KW-0326">Glycosidase</keyword>
<evidence type="ECO:0000256" key="7">
    <source>
        <dbReference type="ARBA" id="ARBA00023295"/>
    </source>
</evidence>
<dbReference type="PANTHER" id="PTHR33753:SF2">
    <property type="entry name" value="GLYCOSIDE HYDROLASE FAMILY 7 PROTEIN"/>
    <property type="match status" value="1"/>
</dbReference>
<evidence type="ECO:0000256" key="2">
    <source>
        <dbReference type="ARBA" id="ARBA00006044"/>
    </source>
</evidence>
<dbReference type="InterPro" id="IPR037019">
    <property type="entry name" value="Glyco_hydro_7_sf"/>
</dbReference>
<proteinExistence type="inferred from homology"/>
<name>G1A3M0_9FUNG</name>
<dbReference type="SUPFAM" id="SSF49899">
    <property type="entry name" value="Concanavalin A-like lectins/glucanases"/>
    <property type="match status" value="2"/>
</dbReference>
<evidence type="ECO:0000256" key="6">
    <source>
        <dbReference type="ARBA" id="ARBA00023277"/>
    </source>
</evidence>
<dbReference type="GO" id="GO:0030245">
    <property type="term" value="P:cellulose catabolic process"/>
    <property type="evidence" value="ECO:0007669"/>
    <property type="project" value="UniProtKB-KW"/>
</dbReference>
<dbReference type="GO" id="GO:0016162">
    <property type="term" value="F:cellulose 1,4-beta-cellobiosidase activity"/>
    <property type="evidence" value="ECO:0007669"/>
    <property type="project" value="UniProtKB-EC"/>
</dbReference>
<keyword evidence="6" id="KW-0119">Carbohydrate metabolism</keyword>
<comment type="similarity">
    <text evidence="2 9">Belongs to the glycosyl hydrolase 7 (cellulase C) family.</text>
</comment>
<reference evidence="10" key="1">
    <citation type="journal article" date="2011" name="Environ. Microbiol.">
        <title>Responses of soil cellulolytic fungal communities to elevated atmospheric CO? are complex and variable across five ecosystems.</title>
        <authorList>
            <person name="Weber C.F."/>
            <person name="Zak D.R."/>
            <person name="Hungate B.A."/>
            <person name="Jackson R.B."/>
            <person name="Vilgalys R."/>
            <person name="Evans R.D."/>
            <person name="Schadt C.W."/>
            <person name="Megonigal J.P."/>
            <person name="Kuske C.R."/>
        </authorList>
    </citation>
    <scope>NUCLEOTIDE SEQUENCE</scope>
</reference>
<dbReference type="EC" id="3.2.1.-" evidence="9"/>
<evidence type="ECO:0000256" key="8">
    <source>
        <dbReference type="ARBA" id="ARBA00023326"/>
    </source>
</evidence>
<evidence type="ECO:0000313" key="10">
    <source>
        <dbReference type="EMBL" id="AEM31062.1"/>
    </source>
</evidence>
<sequence length="336" mass="35958">YTGNSWNTTICPNGSTCAQKCALEGAQYQSTYGISTSGDALTIKFLTRSQQTNVGARVYLMESETKYAMFNLLNQEFTFDVDVSQVPCGINGALYFVQMDADGGLSKFPGNKAGAKYGTGYCDSQCPKDIKFINGEANSVGWTPSPSDPNAGTGQYGACCAEMDIWEATNCYTGNSWNTTICPNGSTCAQKCALEGAQYQSTYGISTSGDALTIKFLTRSQQTNVGARVYLMESETKYAMFNLLNQEFTFDVDVSQVPCGINGALYFVQMDADGGLSKFPGNKAGAKYGTGYCDSQCPKDIKFINGEANSVGWTPSPSDPNAGTGRYGACCAEMDI</sequence>
<gene>
    <name evidence="10" type="primary">cbhI</name>
</gene>
<evidence type="ECO:0000256" key="1">
    <source>
        <dbReference type="ARBA" id="ARBA00001641"/>
    </source>
</evidence>
<dbReference type="Gene3D" id="2.70.100.10">
    <property type="entry name" value="Glycoside hydrolase, family 7, domain"/>
    <property type="match status" value="2"/>
</dbReference>